<evidence type="ECO:0000313" key="3">
    <source>
        <dbReference type="Proteomes" id="UP001516472"/>
    </source>
</evidence>
<sequence length="337" mass="35821">MAGLTTSIGAKLDSVMERVRQAQAQAPVAEPVKPTTGTPDVRPTNPNDGRYLDSFQDSATKKPGLPVLTTPEPVTVTDPAGVTDPPPTNNAKAAQEEMGWKTNESTVMQTSTNGCAEATLTFLEQSDGEHATDLTTQEAREKVRNKADTLAGSPSAVQEMGLELNLDDGATPDELGAILGSMGIEVTSGSDKCNPTALSNALNKGQYAVALVDSNALLNTKLKPKDRTQEPGQLHWITIDAVDRGKSRLSQEDDRYHVRDSVNGDYWVHASDMKKIVSEAQSRHGSGGIITVQMEKGRATKAPDHLEKLARKNLEHTAALGDGNGGASRRASIAESS</sequence>
<evidence type="ECO:0000256" key="1">
    <source>
        <dbReference type="SAM" id="MobiDB-lite"/>
    </source>
</evidence>
<dbReference type="Proteomes" id="UP001516472">
    <property type="component" value="Unassembled WGS sequence"/>
</dbReference>
<evidence type="ECO:0000313" key="2">
    <source>
        <dbReference type="EMBL" id="MBE4751635.1"/>
    </source>
</evidence>
<reference evidence="2 3" key="1">
    <citation type="submission" date="2020-02" db="EMBL/GenBank/DDBJ databases">
        <authorList>
            <person name="Babadi Z.K."/>
            <person name="Risdian C."/>
            <person name="Ebrahimipour G.H."/>
            <person name="Wink J."/>
        </authorList>
    </citation>
    <scope>NUCLEOTIDE SEQUENCE [LARGE SCALE GENOMIC DNA]</scope>
    <source>
        <strain evidence="2 3">ZKHCc1 1396</strain>
    </source>
</reference>
<keyword evidence="3" id="KW-1185">Reference proteome</keyword>
<feature type="compositionally biased region" description="Low complexity" evidence="1">
    <location>
        <begin position="66"/>
        <end position="79"/>
    </location>
</feature>
<name>A0ABR9PUM0_9BACT</name>
<feature type="region of interest" description="Disordered" evidence="1">
    <location>
        <begin position="19"/>
        <end position="92"/>
    </location>
</feature>
<accession>A0ABR9PUM0</accession>
<dbReference type="RefSeq" id="WP_193428842.1">
    <property type="nucleotide sequence ID" value="NZ_CBCSIP010000141.1"/>
</dbReference>
<protein>
    <submittedName>
        <fullName evidence="2">Uncharacterized protein</fullName>
    </submittedName>
</protein>
<gene>
    <name evidence="2" type="ORF">G4177_26020</name>
</gene>
<organism evidence="2 3">
    <name type="scientific">Corallococcus soli</name>
    <dbReference type="NCBI Taxonomy" id="2710757"/>
    <lineage>
        <taxon>Bacteria</taxon>
        <taxon>Pseudomonadati</taxon>
        <taxon>Myxococcota</taxon>
        <taxon>Myxococcia</taxon>
        <taxon>Myxococcales</taxon>
        <taxon>Cystobacterineae</taxon>
        <taxon>Myxococcaceae</taxon>
        <taxon>Corallococcus</taxon>
    </lineage>
</organism>
<comment type="caution">
    <text evidence="2">The sequence shown here is derived from an EMBL/GenBank/DDBJ whole genome shotgun (WGS) entry which is preliminary data.</text>
</comment>
<dbReference type="EMBL" id="JAAIYO010000009">
    <property type="protein sequence ID" value="MBE4751635.1"/>
    <property type="molecule type" value="Genomic_DNA"/>
</dbReference>
<feature type="region of interest" description="Disordered" evidence="1">
    <location>
        <begin position="315"/>
        <end position="337"/>
    </location>
</feature>
<proteinExistence type="predicted"/>
<feature type="compositionally biased region" description="Low complexity" evidence="1">
    <location>
        <begin position="21"/>
        <end position="32"/>
    </location>
</feature>